<dbReference type="Pfam" id="PF01966">
    <property type="entry name" value="HD"/>
    <property type="match status" value="1"/>
</dbReference>
<dbReference type="EMBL" id="CP029554">
    <property type="protein sequence ID" value="AXE36716.1"/>
    <property type="molecule type" value="Genomic_DNA"/>
</dbReference>
<accession>A0A344UN68</accession>
<dbReference type="PANTHER" id="PTHR40202">
    <property type="match status" value="1"/>
</dbReference>
<dbReference type="InterPro" id="IPR006674">
    <property type="entry name" value="HD_domain"/>
</dbReference>
<sequence>MEPGQKGILMCDAIAALRQLYREHGARHYGEAVSQFDHAIQAATLALDAGCDDELTLAAFLHDVGHLLEHDGAAAMGDYGVMAHDKRARDYLLQLGCSPRLARLVGMHVEAKRYLCAVDPAYLAALSSASAATLGYQGGPMRADEADAFSRQPDLADILALRKLDEAAKDGGWSLDAADWVWPLMAGHLAKPRPGA</sequence>
<dbReference type="AlphaFoldDB" id="A0A344UN68"/>
<proteinExistence type="predicted"/>
<reference evidence="2 3" key="1">
    <citation type="submission" date="2018-05" db="EMBL/GenBank/DDBJ databases">
        <title>Genome sequencing, assembly and analysis of the novel insecticidal bacterium, Chromobacterium phragmitis.</title>
        <authorList>
            <person name="Sparks M.E."/>
            <person name="Blackburn M.B."/>
            <person name="Gundersen-Rindal D.E."/>
        </authorList>
    </citation>
    <scope>NUCLEOTIDE SEQUENCE [LARGE SCALE GENOMIC DNA]</scope>
    <source>
        <strain evidence="2">IIBBL 274-1</strain>
    </source>
</reference>
<dbReference type="GO" id="GO:0016787">
    <property type="term" value="F:hydrolase activity"/>
    <property type="evidence" value="ECO:0007669"/>
    <property type="project" value="UniProtKB-KW"/>
</dbReference>
<dbReference type="SUPFAM" id="SSF109604">
    <property type="entry name" value="HD-domain/PDEase-like"/>
    <property type="match status" value="1"/>
</dbReference>
<dbReference type="InterPro" id="IPR052567">
    <property type="entry name" value="OP_Dioxygenase"/>
</dbReference>
<dbReference type="PANTHER" id="PTHR40202:SF1">
    <property type="entry name" value="HD DOMAIN-CONTAINING PROTEIN"/>
    <property type="match status" value="1"/>
</dbReference>
<keyword evidence="2" id="KW-0378">Hydrolase</keyword>
<gene>
    <name evidence="2" type="ORF">DK843_21895</name>
</gene>
<evidence type="ECO:0000313" key="3">
    <source>
        <dbReference type="Proteomes" id="UP000252038"/>
    </source>
</evidence>
<evidence type="ECO:0000259" key="1">
    <source>
        <dbReference type="Pfam" id="PF01966"/>
    </source>
</evidence>
<dbReference type="Proteomes" id="UP000252038">
    <property type="component" value="Chromosome"/>
</dbReference>
<dbReference type="KEGG" id="chrb:DK843_21895"/>
<name>A0A344UN68_9NEIS</name>
<dbReference type="Gene3D" id="1.10.3210.10">
    <property type="entry name" value="Hypothetical protein af1432"/>
    <property type="match status" value="1"/>
</dbReference>
<protein>
    <submittedName>
        <fullName evidence="2">Phosphohydrolase</fullName>
    </submittedName>
</protein>
<feature type="domain" description="HD" evidence="1">
    <location>
        <begin position="39"/>
        <end position="113"/>
    </location>
</feature>
<dbReference type="NCBIfam" id="TIGR03276">
    <property type="entry name" value="Phn-HD"/>
    <property type="match status" value="1"/>
</dbReference>
<dbReference type="InterPro" id="IPR017670">
    <property type="entry name" value="Phosphonate_degrad-assoc"/>
</dbReference>
<evidence type="ECO:0000313" key="2">
    <source>
        <dbReference type="EMBL" id="AXE36716.1"/>
    </source>
</evidence>
<organism evidence="2 3">
    <name type="scientific">Chromobacterium phragmitis</name>
    <dbReference type="NCBI Taxonomy" id="2202141"/>
    <lineage>
        <taxon>Bacteria</taxon>
        <taxon>Pseudomonadati</taxon>
        <taxon>Pseudomonadota</taxon>
        <taxon>Betaproteobacteria</taxon>
        <taxon>Neisseriales</taxon>
        <taxon>Chromobacteriaceae</taxon>
        <taxon>Chromobacterium</taxon>
    </lineage>
</organism>